<keyword evidence="1" id="KW-0732">Signal</keyword>
<dbReference type="InterPro" id="IPR020904">
    <property type="entry name" value="Sc_DH/Rdtase_CS"/>
</dbReference>
<reference evidence="2 3" key="1">
    <citation type="submission" date="2024-10" db="EMBL/GenBank/DDBJ databases">
        <title>Updated reference genomes for cyclostephanoid diatoms.</title>
        <authorList>
            <person name="Roberts W.R."/>
            <person name="Alverson A.J."/>
        </authorList>
    </citation>
    <scope>NUCLEOTIDE SEQUENCE [LARGE SCALE GENOMIC DNA]</scope>
    <source>
        <strain evidence="2 3">AJA010-31</strain>
    </source>
</reference>
<dbReference type="InterPro" id="IPR036291">
    <property type="entry name" value="NAD(P)-bd_dom_sf"/>
</dbReference>
<evidence type="ECO:0000313" key="2">
    <source>
        <dbReference type="EMBL" id="KAL3767338.1"/>
    </source>
</evidence>
<protein>
    <recommendedName>
        <fullName evidence="4">NAD(P)-binding protein</fullName>
    </recommendedName>
</protein>
<feature type="chain" id="PRO_5044832667" description="NAD(P)-binding protein" evidence="1">
    <location>
        <begin position="22"/>
        <end position="379"/>
    </location>
</feature>
<evidence type="ECO:0000256" key="1">
    <source>
        <dbReference type="SAM" id="SignalP"/>
    </source>
</evidence>
<dbReference type="PRINTS" id="PR00081">
    <property type="entry name" value="GDHRDH"/>
</dbReference>
<feature type="signal peptide" evidence="1">
    <location>
        <begin position="1"/>
        <end position="21"/>
    </location>
</feature>
<dbReference type="Pfam" id="PF00106">
    <property type="entry name" value="adh_short"/>
    <property type="match status" value="1"/>
</dbReference>
<dbReference type="Gene3D" id="3.40.50.720">
    <property type="entry name" value="NAD(P)-binding Rossmann-like Domain"/>
    <property type="match status" value="1"/>
</dbReference>
<dbReference type="AlphaFoldDB" id="A0ABD3MU60"/>
<evidence type="ECO:0000313" key="3">
    <source>
        <dbReference type="Proteomes" id="UP001530400"/>
    </source>
</evidence>
<sequence>MPNLLAVFILFHACIIALTDAFSSVQSSYVDTYSPPDLSNRVAIVTGASRGIGKGIALELGKAGMTVYVASRSSRESGFLSTERDLGEDNKDCTVERTAEEINSMGGKGISIAMDISNDEEIAALVQRVEKDCGRLDAVICSAFTTPPNLNDASFRDDFWKQGAVMWDACHGVGLRGSYMTCCESVPLMIDTATTTNTRPLICIISSFGGKSYTFNVAYGVGKAGSDRLASDMSLQLAKHNIDTISLYPGVVRTEGNVEMDRRGEWDAASGGLDLSIGESPRFTGRAVVNLLANQALAQERSGDVVVVAELAKELGFTDLDGRIPPSIRSLKFILPSFVFPQIEKESGSPVPTWISDNVPDYLLPWSVFSSGPPPTVDN</sequence>
<accession>A0ABD3MU60</accession>
<dbReference type="Proteomes" id="UP001530400">
    <property type="component" value="Unassembled WGS sequence"/>
</dbReference>
<dbReference type="PANTHER" id="PTHR44147">
    <property type="entry name" value="DEHYDROGENASE/REDUCTASE SDR FAMILY MEMBER 1"/>
    <property type="match status" value="1"/>
</dbReference>
<proteinExistence type="predicted"/>
<dbReference type="PROSITE" id="PS00061">
    <property type="entry name" value="ADH_SHORT"/>
    <property type="match status" value="1"/>
</dbReference>
<dbReference type="EMBL" id="JALLPJ020001369">
    <property type="protein sequence ID" value="KAL3767338.1"/>
    <property type="molecule type" value="Genomic_DNA"/>
</dbReference>
<dbReference type="SUPFAM" id="SSF51735">
    <property type="entry name" value="NAD(P)-binding Rossmann-fold domains"/>
    <property type="match status" value="1"/>
</dbReference>
<comment type="caution">
    <text evidence="2">The sequence shown here is derived from an EMBL/GenBank/DDBJ whole genome shotgun (WGS) entry which is preliminary data.</text>
</comment>
<evidence type="ECO:0008006" key="4">
    <source>
        <dbReference type="Google" id="ProtNLM"/>
    </source>
</evidence>
<name>A0ABD3MU60_9STRA</name>
<dbReference type="PANTHER" id="PTHR44147:SF2">
    <property type="entry name" value="DEHYDROGENASE_REDUCTASE SDR FAMILY MEMBER 1"/>
    <property type="match status" value="1"/>
</dbReference>
<dbReference type="InterPro" id="IPR002347">
    <property type="entry name" value="SDR_fam"/>
</dbReference>
<keyword evidence="3" id="KW-1185">Reference proteome</keyword>
<gene>
    <name evidence="2" type="ORF">ACHAWO_007281</name>
</gene>
<organism evidence="2 3">
    <name type="scientific">Cyclotella atomus</name>
    <dbReference type="NCBI Taxonomy" id="382360"/>
    <lineage>
        <taxon>Eukaryota</taxon>
        <taxon>Sar</taxon>
        <taxon>Stramenopiles</taxon>
        <taxon>Ochrophyta</taxon>
        <taxon>Bacillariophyta</taxon>
        <taxon>Coscinodiscophyceae</taxon>
        <taxon>Thalassiosirophycidae</taxon>
        <taxon>Stephanodiscales</taxon>
        <taxon>Stephanodiscaceae</taxon>
        <taxon>Cyclotella</taxon>
    </lineage>
</organism>